<dbReference type="AlphaFoldDB" id="E1QIW5"/>
<dbReference type="RefSeq" id="WP_013258949.1">
    <property type="nucleotide sequence ID" value="NC_014365.1"/>
</dbReference>
<evidence type="ECO:0000259" key="1">
    <source>
        <dbReference type="Pfam" id="PF12654"/>
    </source>
</evidence>
<dbReference type="STRING" id="644282.Deba_2143"/>
<dbReference type="InterPro" id="IPR024264">
    <property type="entry name" value="DUF3786"/>
</dbReference>
<reference evidence="2 3" key="1">
    <citation type="journal article" date="2010" name="Stand. Genomic Sci.">
        <title>Complete genome sequence of Desulfarculus baarsii type strain (2st14).</title>
        <authorList>
            <person name="Sun H."/>
            <person name="Spring S."/>
            <person name="Lapidus A."/>
            <person name="Davenport K."/>
            <person name="Del Rio T.G."/>
            <person name="Tice H."/>
            <person name="Nolan M."/>
            <person name="Copeland A."/>
            <person name="Cheng J.F."/>
            <person name="Lucas S."/>
            <person name="Tapia R."/>
            <person name="Goodwin L."/>
            <person name="Pitluck S."/>
            <person name="Ivanova N."/>
            <person name="Pagani I."/>
            <person name="Mavromatis K."/>
            <person name="Ovchinnikova G."/>
            <person name="Pati A."/>
            <person name="Chen A."/>
            <person name="Palaniappan K."/>
            <person name="Hauser L."/>
            <person name="Chang Y.J."/>
            <person name="Jeffries C.D."/>
            <person name="Detter J.C."/>
            <person name="Han C."/>
            <person name="Rohde M."/>
            <person name="Brambilla E."/>
            <person name="Goker M."/>
            <person name="Woyke T."/>
            <person name="Bristow J."/>
            <person name="Eisen J.A."/>
            <person name="Markowitz V."/>
            <person name="Hugenholtz P."/>
            <person name="Kyrpides N.C."/>
            <person name="Klenk H.P."/>
            <person name="Land M."/>
        </authorList>
    </citation>
    <scope>NUCLEOTIDE SEQUENCE [LARGE SCALE GENOMIC DNA]</scope>
    <source>
        <strain evidence="3">ATCC 33931 / DSM 2075 / LMG 7858 / VKM B-1802 / 2st14</strain>
    </source>
</reference>
<sequence length="213" mass="22636">MATADPEENTLFRWAEDLPLALWDDLRGRDPLAAAAACGARWDGACFVLPLLGRDYCVEPAAMKLTSVEAPERRVGYQVALILVKTLAFSTGASPSGQMVTPRELVGGELFFNGPHAVNTPALEQRFGADGQGLIARALAMGGQSIDGADVAVRLPGLPMLPLWVLLWLADDEFPARAVVGVDSRTAQHLPLDGVWALTNLLIHRLTTGGGNG</sequence>
<accession>E1QIW5</accession>
<dbReference type="KEGG" id="dbr:Deba_2143"/>
<protein>
    <recommendedName>
        <fullName evidence="1">DUF3786 domain-containing protein</fullName>
    </recommendedName>
</protein>
<organism evidence="2 3">
    <name type="scientific">Desulfarculus baarsii (strain ATCC 33931 / DSM 2075 / LMG 7858 / VKM B-1802 / 2st14)</name>
    <dbReference type="NCBI Taxonomy" id="644282"/>
    <lineage>
        <taxon>Bacteria</taxon>
        <taxon>Pseudomonadati</taxon>
        <taxon>Thermodesulfobacteriota</taxon>
        <taxon>Desulfarculia</taxon>
        <taxon>Desulfarculales</taxon>
        <taxon>Desulfarculaceae</taxon>
        <taxon>Desulfarculus</taxon>
    </lineage>
</organism>
<keyword evidence="3" id="KW-1185">Reference proteome</keyword>
<dbReference type="OrthoDB" id="9793197at2"/>
<proteinExistence type="predicted"/>
<feature type="domain" description="DUF3786" evidence="1">
    <location>
        <begin position="30"/>
        <end position="204"/>
    </location>
</feature>
<gene>
    <name evidence="2" type="ordered locus">Deba_2143</name>
</gene>
<name>E1QIW5_DESB2</name>
<dbReference type="eggNOG" id="ENOG5032U5Z">
    <property type="taxonomic scope" value="Bacteria"/>
</dbReference>
<dbReference type="HOGENOM" id="CLU_106581_0_1_7"/>
<dbReference type="EMBL" id="CP002085">
    <property type="protein sequence ID" value="ADK85508.1"/>
    <property type="molecule type" value="Genomic_DNA"/>
</dbReference>
<dbReference type="Pfam" id="PF12654">
    <property type="entry name" value="DUF3786"/>
    <property type="match status" value="1"/>
</dbReference>
<evidence type="ECO:0000313" key="2">
    <source>
        <dbReference type="EMBL" id="ADK85508.1"/>
    </source>
</evidence>
<evidence type="ECO:0000313" key="3">
    <source>
        <dbReference type="Proteomes" id="UP000009047"/>
    </source>
</evidence>
<dbReference type="Proteomes" id="UP000009047">
    <property type="component" value="Chromosome"/>
</dbReference>